<dbReference type="EMBL" id="JAUEPU010000015">
    <property type="protein sequence ID" value="KAK0496586.1"/>
    <property type="molecule type" value="Genomic_DNA"/>
</dbReference>
<organism evidence="2 3">
    <name type="scientific">Armillaria luteobubalina</name>
    <dbReference type="NCBI Taxonomy" id="153913"/>
    <lineage>
        <taxon>Eukaryota</taxon>
        <taxon>Fungi</taxon>
        <taxon>Dikarya</taxon>
        <taxon>Basidiomycota</taxon>
        <taxon>Agaricomycotina</taxon>
        <taxon>Agaricomycetes</taxon>
        <taxon>Agaricomycetidae</taxon>
        <taxon>Agaricales</taxon>
        <taxon>Marasmiineae</taxon>
        <taxon>Physalacriaceae</taxon>
        <taxon>Armillaria</taxon>
    </lineage>
</organism>
<evidence type="ECO:0000256" key="1">
    <source>
        <dbReference type="SAM" id="MobiDB-lite"/>
    </source>
</evidence>
<evidence type="ECO:0000313" key="2">
    <source>
        <dbReference type="EMBL" id="KAK0496586.1"/>
    </source>
</evidence>
<feature type="compositionally biased region" description="Polar residues" evidence="1">
    <location>
        <begin position="155"/>
        <end position="171"/>
    </location>
</feature>
<dbReference type="Proteomes" id="UP001175228">
    <property type="component" value="Unassembled WGS sequence"/>
</dbReference>
<dbReference type="AlphaFoldDB" id="A0AA39TPA6"/>
<comment type="caution">
    <text evidence="2">The sequence shown here is derived from an EMBL/GenBank/DDBJ whole genome shotgun (WGS) entry which is preliminary data.</text>
</comment>
<evidence type="ECO:0000313" key="3">
    <source>
        <dbReference type="Proteomes" id="UP001175228"/>
    </source>
</evidence>
<name>A0AA39TPA6_9AGAR</name>
<accession>A0AA39TPA6</accession>
<proteinExistence type="predicted"/>
<feature type="compositionally biased region" description="Acidic residues" evidence="1">
    <location>
        <begin position="145"/>
        <end position="154"/>
    </location>
</feature>
<protein>
    <submittedName>
        <fullName evidence="2">Uncharacterized protein</fullName>
    </submittedName>
</protein>
<sequence length="446" mass="49833">MSTRYHPYFFPSQQRVSRTSISPDDVAMSRCDPGDALLQRLDNEAQTAHSEGKILTFDVDLCEWKYWQQPCHPLKNGNISAVGAGSFMHLHLGKFLNGRRENYFQCTSHICEFRFTIPNIAGGTEHYLTTAEDINNHYVVTHGLEEEEEEDDDTTILSPNSFPLTPPSSQGPAKESWEQDYNNSFVHHPDKDLLTILVNPRAFFKEKVAKARSQNDLVLMTTVKHCHETGFYKDAPATHPAYRTSPSLCAHSLLEPYDYHLYPNCLSQTFSIGCEFLGSGIGNVVRSVCSTLGVPKAAFDHLVADAAICLACSCVFSMEGFNAHISDGACRNWPIRFNVLPMQLDIDDISEIPARKYPPDITVKSNKIVAQEYLDHSIGAALLEWNSRIGVPQDVWTIVSTAYIECRTCKLVRIFPAHIAHCNEKGECQDVGQVIACLALGNCMVI</sequence>
<feature type="region of interest" description="Disordered" evidence="1">
    <location>
        <begin position="145"/>
        <end position="176"/>
    </location>
</feature>
<keyword evidence="3" id="KW-1185">Reference proteome</keyword>
<reference evidence="2" key="1">
    <citation type="submission" date="2023-06" db="EMBL/GenBank/DDBJ databases">
        <authorList>
            <consortium name="Lawrence Berkeley National Laboratory"/>
            <person name="Ahrendt S."/>
            <person name="Sahu N."/>
            <person name="Indic B."/>
            <person name="Wong-Bajracharya J."/>
            <person name="Merenyi Z."/>
            <person name="Ke H.-M."/>
            <person name="Monk M."/>
            <person name="Kocsube S."/>
            <person name="Drula E."/>
            <person name="Lipzen A."/>
            <person name="Balint B."/>
            <person name="Henrissat B."/>
            <person name="Andreopoulos B."/>
            <person name="Martin F.M."/>
            <person name="Harder C.B."/>
            <person name="Rigling D."/>
            <person name="Ford K.L."/>
            <person name="Foster G.D."/>
            <person name="Pangilinan J."/>
            <person name="Papanicolaou A."/>
            <person name="Barry K."/>
            <person name="LaButti K."/>
            <person name="Viragh M."/>
            <person name="Koriabine M."/>
            <person name="Yan M."/>
            <person name="Riley R."/>
            <person name="Champramary S."/>
            <person name="Plett K.L."/>
            <person name="Tsai I.J."/>
            <person name="Slot J."/>
            <person name="Sipos G."/>
            <person name="Plett J."/>
            <person name="Nagy L.G."/>
            <person name="Grigoriev I.V."/>
        </authorList>
    </citation>
    <scope>NUCLEOTIDE SEQUENCE</scope>
    <source>
        <strain evidence="2">HWK02</strain>
    </source>
</reference>
<gene>
    <name evidence="2" type="ORF">EDD18DRAFT_1167186</name>
</gene>